<dbReference type="InterPro" id="IPR014480">
    <property type="entry name" value="Mannan-1_6-alpha_mannosidase"/>
</dbReference>
<evidence type="ECO:0000256" key="6">
    <source>
        <dbReference type="ARBA" id="ARBA00023180"/>
    </source>
</evidence>
<gene>
    <name evidence="9" type="primary">DCW1_2</name>
    <name evidence="9" type="ORF">HK103_004471</name>
</gene>
<name>A0AAD5Y898_9FUNG</name>
<comment type="similarity">
    <text evidence="2 8">Belongs to the glycosyl hydrolase 76 family.</text>
</comment>
<evidence type="ECO:0000313" key="9">
    <source>
        <dbReference type="EMBL" id="KAJ3257562.1"/>
    </source>
</evidence>
<evidence type="ECO:0000256" key="7">
    <source>
        <dbReference type="ARBA" id="ARBA00023295"/>
    </source>
</evidence>
<accession>A0AAD5Y898</accession>
<evidence type="ECO:0000313" key="10">
    <source>
        <dbReference type="Proteomes" id="UP001210925"/>
    </source>
</evidence>
<organism evidence="9 10">
    <name type="scientific">Boothiomyces macroporosus</name>
    <dbReference type="NCBI Taxonomy" id="261099"/>
    <lineage>
        <taxon>Eukaryota</taxon>
        <taxon>Fungi</taxon>
        <taxon>Fungi incertae sedis</taxon>
        <taxon>Chytridiomycota</taxon>
        <taxon>Chytridiomycota incertae sedis</taxon>
        <taxon>Chytridiomycetes</taxon>
        <taxon>Rhizophydiales</taxon>
        <taxon>Terramycetaceae</taxon>
        <taxon>Boothiomyces</taxon>
    </lineage>
</organism>
<comment type="caution">
    <text evidence="9">The sequence shown here is derived from an EMBL/GenBank/DDBJ whole genome shotgun (WGS) entry which is preliminary data.</text>
</comment>
<dbReference type="GO" id="GO:0008496">
    <property type="term" value="F:mannan endo-1,6-alpha-mannosidase activity"/>
    <property type="evidence" value="ECO:0007669"/>
    <property type="project" value="UniProtKB-UniRule"/>
</dbReference>
<protein>
    <recommendedName>
        <fullName evidence="3 8">Mannan endo-1,6-alpha-mannosidase</fullName>
        <ecNumber evidence="3 8">3.2.1.101</ecNumber>
    </recommendedName>
</protein>
<dbReference type="PANTHER" id="PTHR12145">
    <property type="entry name" value="MANNAN ENDO-1,6-ALPHA-MANNOSIDASE DCW1"/>
    <property type="match status" value="1"/>
</dbReference>
<reference evidence="9" key="1">
    <citation type="submission" date="2020-05" db="EMBL/GenBank/DDBJ databases">
        <title>Phylogenomic resolution of chytrid fungi.</title>
        <authorList>
            <person name="Stajich J.E."/>
            <person name="Amses K."/>
            <person name="Simmons R."/>
            <person name="Seto K."/>
            <person name="Myers J."/>
            <person name="Bonds A."/>
            <person name="Quandt C.A."/>
            <person name="Barry K."/>
            <person name="Liu P."/>
            <person name="Grigoriev I."/>
            <person name="Longcore J.E."/>
            <person name="James T.Y."/>
        </authorList>
    </citation>
    <scope>NUCLEOTIDE SEQUENCE</scope>
    <source>
        <strain evidence="9">PLAUS21</strain>
    </source>
</reference>
<dbReference type="EMBL" id="JADGKB010000037">
    <property type="protein sequence ID" value="KAJ3257562.1"/>
    <property type="molecule type" value="Genomic_DNA"/>
</dbReference>
<proteinExistence type="inferred from homology"/>
<dbReference type="PIRSF" id="PIRSF016302">
    <property type="entry name" value="Man_a_manosd"/>
    <property type="match status" value="1"/>
</dbReference>
<dbReference type="PANTHER" id="PTHR12145:SF36">
    <property type="entry name" value="MANNAN ENDO-1,6-ALPHA-MANNOSIDASE DCW1"/>
    <property type="match status" value="1"/>
</dbReference>
<evidence type="ECO:0000256" key="4">
    <source>
        <dbReference type="ARBA" id="ARBA00022729"/>
    </source>
</evidence>
<dbReference type="Gene3D" id="1.50.10.20">
    <property type="match status" value="1"/>
</dbReference>
<dbReference type="AlphaFoldDB" id="A0AAD5Y898"/>
<dbReference type="InterPro" id="IPR005198">
    <property type="entry name" value="Glyco_hydro_76"/>
</dbReference>
<keyword evidence="5 8" id="KW-0378">Hydrolase</keyword>
<dbReference type="SUPFAM" id="SSF48208">
    <property type="entry name" value="Six-hairpin glycosidases"/>
    <property type="match status" value="1"/>
</dbReference>
<sequence>MRFFLFSLASALDLNNEQAVRQANEQIAANLMTYYTPNPNGVIPDLGDFPWYEGGVMWGAMMEYIKTSGNATFSTTVVNALTLASEGPVGSFLTADENEGSVWLGRWNDDILWWAMGSLTGTEMFGNVKMPGGVTFLNLTTTTFNQVYSFWDNSCSGGIMWARDKSSSKYGYKSTITNAQEMMFGARLYQITKDAKYLSISKQLLAWLKVRLIQSDYTIYDGINKNLNCGMVAKQHSYLNGMVLSGLAHLASATGDQSYMGEAEAVYRKAISYFSRNGVIADECEPNCEYGHVSFKGIFIRGIGDLYTYSTNAQIRSEIKSMLANTIKGMLNTCDSQLNCGNLWYTNKKETNVHYQLNALELITAYAKTFGMKGEKMAAPTKAATFPTTTVKPVVAATTIPPMPFFAQTTTTTTTAATHTATASASEFHGLSHAAALVAILLYILE</sequence>
<dbReference type="GO" id="GO:0009272">
    <property type="term" value="P:fungal-type cell wall biogenesis"/>
    <property type="evidence" value="ECO:0007669"/>
    <property type="project" value="TreeGrafter"/>
</dbReference>
<comment type="catalytic activity">
    <reaction evidence="1 8">
        <text>Random hydrolysis of (1-&gt;6)-alpha-D-mannosidic linkages in unbranched (1-&gt;6)-mannans.</text>
        <dbReference type="EC" id="3.2.1.101"/>
    </reaction>
</comment>
<keyword evidence="4" id="KW-0732">Signal</keyword>
<dbReference type="Pfam" id="PF03663">
    <property type="entry name" value="Glyco_hydro_76"/>
    <property type="match status" value="1"/>
</dbReference>
<dbReference type="GO" id="GO:0016052">
    <property type="term" value="P:carbohydrate catabolic process"/>
    <property type="evidence" value="ECO:0007669"/>
    <property type="project" value="InterPro"/>
</dbReference>
<keyword evidence="7 8" id="KW-0326">Glycosidase</keyword>
<dbReference type="InterPro" id="IPR008928">
    <property type="entry name" value="6-hairpin_glycosidase_sf"/>
</dbReference>
<evidence type="ECO:0000256" key="3">
    <source>
        <dbReference type="ARBA" id="ARBA00012350"/>
    </source>
</evidence>
<evidence type="ECO:0000256" key="8">
    <source>
        <dbReference type="PIRNR" id="PIRNR016302"/>
    </source>
</evidence>
<dbReference type="Proteomes" id="UP001210925">
    <property type="component" value="Unassembled WGS sequence"/>
</dbReference>
<evidence type="ECO:0000256" key="1">
    <source>
        <dbReference type="ARBA" id="ARBA00001452"/>
    </source>
</evidence>
<evidence type="ECO:0000256" key="5">
    <source>
        <dbReference type="ARBA" id="ARBA00022801"/>
    </source>
</evidence>
<dbReference type="EC" id="3.2.1.101" evidence="3 8"/>
<keyword evidence="10" id="KW-1185">Reference proteome</keyword>
<evidence type="ECO:0000256" key="2">
    <source>
        <dbReference type="ARBA" id="ARBA00009699"/>
    </source>
</evidence>
<keyword evidence="6" id="KW-0325">Glycoprotein</keyword>